<dbReference type="Proteomes" id="UP001189429">
    <property type="component" value="Unassembled WGS sequence"/>
</dbReference>
<name>A0ABN9UQE1_9DINO</name>
<evidence type="ECO:0000313" key="2">
    <source>
        <dbReference type="EMBL" id="CAK0861437.1"/>
    </source>
</evidence>
<evidence type="ECO:0000313" key="3">
    <source>
        <dbReference type="Proteomes" id="UP001189429"/>
    </source>
</evidence>
<organism evidence="2 3">
    <name type="scientific">Prorocentrum cordatum</name>
    <dbReference type="NCBI Taxonomy" id="2364126"/>
    <lineage>
        <taxon>Eukaryota</taxon>
        <taxon>Sar</taxon>
        <taxon>Alveolata</taxon>
        <taxon>Dinophyceae</taxon>
        <taxon>Prorocentrales</taxon>
        <taxon>Prorocentraceae</taxon>
        <taxon>Prorocentrum</taxon>
    </lineage>
</organism>
<reference evidence="2" key="1">
    <citation type="submission" date="2023-10" db="EMBL/GenBank/DDBJ databases">
        <authorList>
            <person name="Chen Y."/>
            <person name="Shah S."/>
            <person name="Dougan E. K."/>
            <person name="Thang M."/>
            <person name="Chan C."/>
        </authorList>
    </citation>
    <scope>NUCLEOTIDE SEQUENCE [LARGE SCALE GENOMIC DNA]</scope>
</reference>
<protein>
    <submittedName>
        <fullName evidence="2">Uncharacterized protein</fullName>
    </submittedName>
</protein>
<accession>A0ABN9UQE1</accession>
<keyword evidence="3" id="KW-1185">Reference proteome</keyword>
<evidence type="ECO:0000256" key="1">
    <source>
        <dbReference type="SAM" id="MobiDB-lite"/>
    </source>
</evidence>
<feature type="compositionally biased region" description="Basic residues" evidence="1">
    <location>
        <begin position="1"/>
        <end position="12"/>
    </location>
</feature>
<gene>
    <name evidence="2" type="ORF">PCOR1329_LOCUS50109</name>
</gene>
<proteinExistence type="predicted"/>
<feature type="region of interest" description="Disordered" evidence="1">
    <location>
        <begin position="1"/>
        <end position="51"/>
    </location>
</feature>
<sequence>MAPKPRMAKRKAVQPASRAPSSKIASARKTLRKKQLALKARAQSVEARHRAKGGYGKAVCSPWEVPKGGIKQSPAYKKMVVRCGCTGSTPPAPKDRAGAPLKGGFPVEKWPPNVLVDGKRDCWLPDDWGQAVKNTGPGGVYLGWVSPEGKFFYHRRGYPSAIEEHLGRKLTALDGINGVRRAVSQRVPPGADKAFLNGCLSAAERKHVLDAKGFHFAVISARRATSDDGQHGIMLVEGYCHGAGIKPTWYVDKESLDDYKKLGLDAVVGGKLTPARNMALDTAKRRGQVCVQISDDISKWEYFDVEKQDFSGQADFSKMNAAVRGSKRLYISPLAAAQFILAKMRSSPLKPQLGGVFPTLNAAMSLGNEEYSTHHFILGDFFVAEPTSPCRFDTSMTLKEDYDYSSATSGRTAACSGATGCSRTPGMPPIPAARWRHGTPQAQRSARTLPFCNGSGQAFST</sequence>
<comment type="caution">
    <text evidence="2">The sequence shown here is derived from an EMBL/GenBank/DDBJ whole genome shotgun (WGS) entry which is preliminary data.</text>
</comment>
<dbReference type="EMBL" id="CAUYUJ010016061">
    <property type="protein sequence ID" value="CAK0861437.1"/>
    <property type="molecule type" value="Genomic_DNA"/>
</dbReference>